<keyword evidence="1" id="KW-1133">Transmembrane helix</keyword>
<keyword evidence="1" id="KW-0812">Transmembrane</keyword>
<evidence type="ECO:0000313" key="3">
    <source>
        <dbReference type="EMBL" id="CAD1787436.1"/>
    </source>
</evidence>
<organism evidence="2">
    <name type="scientific">Xanthomonas euroxanthea</name>
    <dbReference type="NCBI Taxonomy" id="2259622"/>
    <lineage>
        <taxon>Bacteria</taxon>
        <taxon>Pseudomonadati</taxon>
        <taxon>Pseudomonadota</taxon>
        <taxon>Gammaproteobacteria</taxon>
        <taxon>Lysobacterales</taxon>
        <taxon>Lysobacteraceae</taxon>
        <taxon>Xanthomonas</taxon>
    </lineage>
</organism>
<dbReference type="AlphaFoldDB" id="A0A8E4GZ06"/>
<name>A0A8E4GZ06_9XANT</name>
<evidence type="ECO:0000313" key="4">
    <source>
        <dbReference type="Proteomes" id="UP000515493"/>
    </source>
</evidence>
<dbReference type="RefSeq" id="WP_147421297.1">
    <property type="nucleotide sequence ID" value="NZ_LR861803.1"/>
</dbReference>
<feature type="transmembrane region" description="Helical" evidence="1">
    <location>
        <begin position="36"/>
        <end position="58"/>
    </location>
</feature>
<evidence type="ECO:0000313" key="2">
    <source>
        <dbReference type="EMBL" id="CAD0313811.1"/>
    </source>
</evidence>
<dbReference type="KEGG" id="xeu:XSP_000600"/>
<accession>A0A8E4GZ06</accession>
<evidence type="ECO:0000256" key="1">
    <source>
        <dbReference type="SAM" id="Phobius"/>
    </source>
</evidence>
<dbReference type="Proteomes" id="UP000515493">
    <property type="component" value="Chromosome"/>
</dbReference>
<gene>
    <name evidence="2" type="ORF">XSP_000600</name>
</gene>
<dbReference type="GeneID" id="79387943"/>
<protein>
    <submittedName>
        <fullName evidence="2">Uncharacterized protein</fullName>
    </submittedName>
</protein>
<dbReference type="EMBL" id="LR861803">
    <property type="protein sequence ID" value="CAD1787436.1"/>
    <property type="molecule type" value="Genomic_DNA"/>
</dbReference>
<keyword evidence="1" id="KW-0472">Membrane</keyword>
<proteinExistence type="predicted"/>
<reference evidence="2 4" key="1">
    <citation type="submission" date="2020-07" db="EMBL/GenBank/DDBJ databases">
        <authorList>
            <person name="Teixeira M."/>
        </authorList>
    </citation>
    <scope>NUCLEOTIDE SEQUENCE</scope>
    <source>
        <strain evidence="3">1</strain>
        <strain evidence="2">Xanthomonas sp. CPBF 367</strain>
    </source>
</reference>
<sequence>MTAIEDDRATLAGGVASRHSFHIRRTLPAVRQHRMWILRGVALATVSAALSNLTAALMHDRHDARHGLDATRM</sequence>
<dbReference type="EMBL" id="LR824641">
    <property type="protein sequence ID" value="CAD0313811.1"/>
    <property type="molecule type" value="Genomic_DNA"/>
</dbReference>